<dbReference type="Proteomes" id="UP000321595">
    <property type="component" value="Chromosome"/>
</dbReference>
<evidence type="ECO:0000313" key="1">
    <source>
        <dbReference type="EMBL" id="QED26146.1"/>
    </source>
</evidence>
<evidence type="ECO:0000313" key="2">
    <source>
        <dbReference type="Proteomes" id="UP000321595"/>
    </source>
</evidence>
<dbReference type="EMBL" id="CP042467">
    <property type="protein sequence ID" value="QED26146.1"/>
    <property type="molecule type" value="Genomic_DNA"/>
</dbReference>
<dbReference type="PROSITE" id="PS51257">
    <property type="entry name" value="PROKAR_LIPOPROTEIN"/>
    <property type="match status" value="1"/>
</dbReference>
<name>A0A5B8XQZ9_9DELT</name>
<dbReference type="AlphaFoldDB" id="A0A5B8XQZ9"/>
<dbReference type="OrthoDB" id="5522979at2"/>
<gene>
    <name evidence="1" type="ORF">FRD01_02495</name>
</gene>
<protein>
    <recommendedName>
        <fullName evidence="3">Lipoprotein</fullName>
    </recommendedName>
</protein>
<dbReference type="RefSeq" id="WP_146957337.1">
    <property type="nucleotide sequence ID" value="NZ_CP042467.1"/>
</dbReference>
<reference evidence="1 2" key="1">
    <citation type="submission" date="2019-08" db="EMBL/GenBank/DDBJ databases">
        <authorList>
            <person name="Liang Q."/>
        </authorList>
    </citation>
    <scope>NUCLEOTIDE SEQUENCE [LARGE SCALE GENOMIC DNA]</scope>
    <source>
        <strain evidence="1 2">V1718</strain>
    </source>
</reference>
<accession>A0A5B8XQZ9</accession>
<evidence type="ECO:0008006" key="3">
    <source>
        <dbReference type="Google" id="ProtNLM"/>
    </source>
</evidence>
<keyword evidence="2" id="KW-1185">Reference proteome</keyword>
<dbReference type="KEGG" id="bbae:FRD01_02495"/>
<organism evidence="1 2">
    <name type="scientific">Microvenator marinus</name>
    <dbReference type="NCBI Taxonomy" id="2600177"/>
    <lineage>
        <taxon>Bacteria</taxon>
        <taxon>Deltaproteobacteria</taxon>
        <taxon>Bradymonadales</taxon>
        <taxon>Microvenatoraceae</taxon>
        <taxon>Microvenator</taxon>
    </lineage>
</organism>
<proteinExistence type="predicted"/>
<sequence length="201" mass="21854">MKYLIIFSMSLVGVVGCKSEPTDVIAPSAQAVMLPAAAQVPEVPAAEEVAAKNSFHYSPFVVQVQGSKYFQSISFKDVGLQRPESDPNDPVLEAIAESLSLHLTEDGEGLMTRVAYDEAQLDPGNHTACGQNHIYVDVWRKGERGWGYSLWSGCGEESNFEWREIPDAPAGEIVDEVEPLTQAIAESLRAASKSECFTKAC</sequence>